<keyword evidence="9" id="KW-0805">Transcription regulation</keyword>
<evidence type="ECO:0000256" key="10">
    <source>
        <dbReference type="ARBA" id="ARBA00023125"/>
    </source>
</evidence>
<evidence type="ECO:0000256" key="2">
    <source>
        <dbReference type="ARBA" id="ARBA00006991"/>
    </source>
</evidence>
<evidence type="ECO:0000256" key="13">
    <source>
        <dbReference type="PROSITE-ProRule" id="PRU00042"/>
    </source>
</evidence>
<evidence type="ECO:0000256" key="3">
    <source>
        <dbReference type="ARBA" id="ARBA00022499"/>
    </source>
</evidence>
<reference evidence="15" key="1">
    <citation type="submission" date="2025-08" db="UniProtKB">
        <authorList>
            <consortium name="Ensembl"/>
        </authorList>
    </citation>
    <scope>IDENTIFICATION</scope>
</reference>
<dbReference type="FunFam" id="3.30.160.60:FF:000202">
    <property type="entry name" value="Zinc finger protein 574"/>
    <property type="match status" value="1"/>
</dbReference>
<dbReference type="GeneTree" id="ENSGT01150000286971"/>
<dbReference type="AlphaFoldDB" id="A0A8C4QTH9"/>
<comment type="subcellular location">
    <subcellularLocation>
        <location evidence="1">Nucleus</location>
    </subcellularLocation>
</comment>
<feature type="domain" description="C2H2-type" evidence="14">
    <location>
        <begin position="195"/>
        <end position="222"/>
    </location>
</feature>
<keyword evidence="16" id="KW-1185">Reference proteome</keyword>
<evidence type="ECO:0000256" key="11">
    <source>
        <dbReference type="ARBA" id="ARBA00023163"/>
    </source>
</evidence>
<dbReference type="InterPro" id="IPR036236">
    <property type="entry name" value="Znf_C2H2_sf"/>
</dbReference>
<comment type="similarity">
    <text evidence="2">Belongs to the krueppel C2H2-type zinc-finger protein family.</text>
</comment>
<evidence type="ECO:0000313" key="15">
    <source>
        <dbReference type="Ensembl" id="ENSEBUP00000019247.1"/>
    </source>
</evidence>
<keyword evidence="7" id="KW-0862">Zinc</keyword>
<feature type="domain" description="C2H2-type" evidence="14">
    <location>
        <begin position="167"/>
        <end position="194"/>
    </location>
</feature>
<keyword evidence="6 13" id="KW-0863">Zinc-finger</keyword>
<dbReference type="GO" id="GO:0003677">
    <property type="term" value="F:DNA binding"/>
    <property type="evidence" value="ECO:0007669"/>
    <property type="project" value="UniProtKB-KW"/>
</dbReference>
<feature type="domain" description="C2H2-type" evidence="14">
    <location>
        <begin position="223"/>
        <end position="250"/>
    </location>
</feature>
<evidence type="ECO:0000256" key="1">
    <source>
        <dbReference type="ARBA" id="ARBA00004123"/>
    </source>
</evidence>
<dbReference type="Gene3D" id="3.30.160.60">
    <property type="entry name" value="Classic Zinc Finger"/>
    <property type="match status" value="7"/>
</dbReference>
<dbReference type="PANTHER" id="PTHR24394:SF48">
    <property type="entry name" value="ZINC FINGER PROTEIN 771"/>
    <property type="match status" value="1"/>
</dbReference>
<dbReference type="GO" id="GO:0008270">
    <property type="term" value="F:zinc ion binding"/>
    <property type="evidence" value="ECO:0007669"/>
    <property type="project" value="UniProtKB-KW"/>
</dbReference>
<evidence type="ECO:0000313" key="16">
    <source>
        <dbReference type="Proteomes" id="UP000694388"/>
    </source>
</evidence>
<keyword evidence="5" id="KW-0677">Repeat</keyword>
<evidence type="ECO:0000259" key="14">
    <source>
        <dbReference type="PROSITE" id="PS50157"/>
    </source>
</evidence>
<dbReference type="GO" id="GO:0000981">
    <property type="term" value="F:DNA-binding transcription factor activity, RNA polymerase II-specific"/>
    <property type="evidence" value="ECO:0007669"/>
    <property type="project" value="TreeGrafter"/>
</dbReference>
<dbReference type="Pfam" id="PF13912">
    <property type="entry name" value="zf-C2H2_6"/>
    <property type="match status" value="1"/>
</dbReference>
<protein>
    <recommendedName>
        <fullName evidence="14">C2H2-type domain-containing protein</fullName>
    </recommendedName>
</protein>
<feature type="domain" description="C2H2-type" evidence="14">
    <location>
        <begin position="111"/>
        <end position="138"/>
    </location>
</feature>
<dbReference type="GO" id="GO:0032502">
    <property type="term" value="P:developmental process"/>
    <property type="evidence" value="ECO:0007669"/>
    <property type="project" value="UniProtKB-ARBA"/>
</dbReference>
<evidence type="ECO:0000256" key="6">
    <source>
        <dbReference type="ARBA" id="ARBA00022771"/>
    </source>
</evidence>
<evidence type="ECO:0000256" key="5">
    <source>
        <dbReference type="ARBA" id="ARBA00022737"/>
    </source>
</evidence>
<dbReference type="FunFam" id="3.30.160.60:FF:000240">
    <property type="entry name" value="Zinc finger protein 250"/>
    <property type="match status" value="1"/>
</dbReference>
<keyword evidence="11" id="KW-0804">Transcription</keyword>
<proteinExistence type="inferred from homology"/>
<dbReference type="PANTHER" id="PTHR24394">
    <property type="entry name" value="ZINC FINGER PROTEIN"/>
    <property type="match status" value="1"/>
</dbReference>
<feature type="domain" description="C2H2-type" evidence="14">
    <location>
        <begin position="139"/>
        <end position="166"/>
    </location>
</feature>
<feature type="domain" description="C2H2-type" evidence="14">
    <location>
        <begin position="83"/>
        <end position="110"/>
    </location>
</feature>
<keyword evidence="3" id="KW-1017">Isopeptide bond</keyword>
<evidence type="ECO:0000256" key="12">
    <source>
        <dbReference type="ARBA" id="ARBA00023242"/>
    </source>
</evidence>
<evidence type="ECO:0000256" key="7">
    <source>
        <dbReference type="ARBA" id="ARBA00022833"/>
    </source>
</evidence>
<organism evidence="15 16">
    <name type="scientific">Eptatretus burgeri</name>
    <name type="common">Inshore hagfish</name>
    <dbReference type="NCBI Taxonomy" id="7764"/>
    <lineage>
        <taxon>Eukaryota</taxon>
        <taxon>Metazoa</taxon>
        <taxon>Chordata</taxon>
        <taxon>Craniata</taxon>
        <taxon>Vertebrata</taxon>
        <taxon>Cyclostomata</taxon>
        <taxon>Myxini</taxon>
        <taxon>Myxiniformes</taxon>
        <taxon>Myxinidae</taxon>
        <taxon>Eptatretinae</taxon>
        <taxon>Eptatretus</taxon>
    </lineage>
</organism>
<accession>A0A8C4QTH9</accession>
<dbReference type="FunFam" id="3.30.160.60:FF:000110">
    <property type="entry name" value="Zinc finger protein-like"/>
    <property type="match status" value="1"/>
</dbReference>
<dbReference type="GO" id="GO:0005634">
    <property type="term" value="C:nucleus"/>
    <property type="evidence" value="ECO:0007669"/>
    <property type="project" value="UniProtKB-SubCell"/>
</dbReference>
<keyword evidence="8" id="KW-0832">Ubl conjugation</keyword>
<dbReference type="FunFam" id="3.30.160.60:FF:000534">
    <property type="entry name" value="zinc finger protein 674"/>
    <property type="match status" value="1"/>
</dbReference>
<dbReference type="SUPFAM" id="SSF57667">
    <property type="entry name" value="beta-beta-alpha zinc fingers"/>
    <property type="match status" value="4"/>
</dbReference>
<evidence type="ECO:0000256" key="4">
    <source>
        <dbReference type="ARBA" id="ARBA00022723"/>
    </source>
</evidence>
<dbReference type="PROSITE" id="PS50157">
    <property type="entry name" value="ZINC_FINGER_C2H2_2"/>
    <property type="match status" value="7"/>
</dbReference>
<dbReference type="FunFam" id="3.30.160.60:FF:002343">
    <property type="entry name" value="Zinc finger protein 33A"/>
    <property type="match status" value="1"/>
</dbReference>
<dbReference type="PROSITE" id="PS00028">
    <property type="entry name" value="ZINC_FINGER_C2H2_1"/>
    <property type="match status" value="6"/>
</dbReference>
<feature type="domain" description="C2H2-type" evidence="14">
    <location>
        <begin position="14"/>
        <end position="36"/>
    </location>
</feature>
<keyword evidence="10" id="KW-0238">DNA-binding</keyword>
<dbReference type="OMA" id="SRSSNCQ"/>
<name>A0A8C4QTH9_EPTBU</name>
<evidence type="ECO:0000256" key="8">
    <source>
        <dbReference type="ARBA" id="ARBA00022843"/>
    </source>
</evidence>
<sequence length="332" mass="38002">MFFAERHENLVDKFACTLCRHSFNTKAALQVHVERHQWASGDEEYKRIQKGGQTSTRTACGKRINLSANPKKRVRSRAGERPYRCKYCVKTFSYQPNLIRHMCICVGEKPYACTVCGKGFSWPSHCQLHMRMHTGERPYMCTICLKGFSRSSNCQIHMQTHKGERPYTCTVCGKGFSRSSNCQTHMRTHTGERPYNCSVCARTFSYQSALRNHLRTHTGEKPYICNVCGKGFSQLPTCQRHMRLHAGENYKSSFVSHACTTISHYKLFAVSRTPLLMSPKPKTIDKIYHAKRQRKVMRLFKKNELFDMLAGGESVASVGRNDGINESTVQCI</sequence>
<reference evidence="15" key="2">
    <citation type="submission" date="2025-09" db="UniProtKB">
        <authorList>
            <consortium name="Ensembl"/>
        </authorList>
    </citation>
    <scope>IDENTIFICATION</scope>
</reference>
<keyword evidence="4" id="KW-0479">Metal-binding</keyword>
<dbReference type="InterPro" id="IPR013087">
    <property type="entry name" value="Znf_C2H2_type"/>
</dbReference>
<evidence type="ECO:0000256" key="9">
    <source>
        <dbReference type="ARBA" id="ARBA00023015"/>
    </source>
</evidence>
<dbReference type="Pfam" id="PF00096">
    <property type="entry name" value="zf-C2H2"/>
    <property type="match status" value="5"/>
</dbReference>
<dbReference type="FunFam" id="3.30.160.60:FF:000617">
    <property type="entry name" value="Zinc finger protein 777"/>
    <property type="match status" value="1"/>
</dbReference>
<dbReference type="Ensembl" id="ENSEBUT00000019823.1">
    <property type="protein sequence ID" value="ENSEBUP00000019247.1"/>
    <property type="gene ID" value="ENSEBUG00000011977.1"/>
</dbReference>
<dbReference type="Proteomes" id="UP000694388">
    <property type="component" value="Unplaced"/>
</dbReference>
<dbReference type="SMART" id="SM00355">
    <property type="entry name" value="ZnF_C2H2"/>
    <property type="match status" value="7"/>
</dbReference>
<keyword evidence="12" id="KW-0539">Nucleus</keyword>